<reference evidence="2 3" key="1">
    <citation type="journal article" date="2013" name="Curr. Biol.">
        <title>The Genome of the Foraminiferan Reticulomyxa filosa.</title>
        <authorList>
            <person name="Glockner G."/>
            <person name="Hulsmann N."/>
            <person name="Schleicher M."/>
            <person name="Noegel A.A."/>
            <person name="Eichinger L."/>
            <person name="Gallinger C."/>
            <person name="Pawlowski J."/>
            <person name="Sierra R."/>
            <person name="Euteneuer U."/>
            <person name="Pillet L."/>
            <person name="Moustafa A."/>
            <person name="Platzer M."/>
            <person name="Groth M."/>
            <person name="Szafranski K."/>
            <person name="Schliwa M."/>
        </authorList>
    </citation>
    <scope>NUCLEOTIDE SEQUENCE [LARGE SCALE GENOMIC DNA]</scope>
</reference>
<sequence length="508" mass="59938">MKDPRCDLWQQNDWKLLKHLMELVPTSSGNSFFEETAKLKPPVVDATQILKESLYMEVFKLQSTILKSISATRSYPKDDARNWFPKLALKNYQLDEHSPLYVEWQRHCGAQLATIFCIDSSVEPRRPDVSPHRDEWYDGVMTLLDWPVSKRKFTYQQALYFLYAFASHPDIFFDYHHKIMPVLEKVLPSHWETIKSKNDVLGRLLVFDVIRVTSRWISTCHAVHEEYHLEKPEKYHKIRKLVGEWTHRAIRCLAETDVTIIGIFPHYLSKLLMASALRAAEELMNAWRGFDDLIEDKKVSANRPRQIWGNIMDQVVMHDKFVLQHSRDQSQITDSEINVKINYSRILWHMFFLNIVLKPRPCKSAEDWNKQHSQRQMTWVQHTALQNVHKLFLAHAFHDKRQCKLIPKKWSPLKNLQIQYCHLFVGFIERLRQHIDGEKKVLQLAEDLINKMKQQYESMLAIQNSREIHDKETEFAMNICMCVPSAINKPKKKKCVKEIASITHSARG</sequence>
<dbReference type="AlphaFoldDB" id="X6NL80"/>
<dbReference type="Proteomes" id="UP000023152">
    <property type="component" value="Unassembled WGS sequence"/>
</dbReference>
<evidence type="ECO:0000313" key="2">
    <source>
        <dbReference type="EMBL" id="ETO26459.1"/>
    </source>
</evidence>
<evidence type="ECO:0000313" key="3">
    <source>
        <dbReference type="Proteomes" id="UP000023152"/>
    </source>
</evidence>
<name>X6NL80_RETFI</name>
<evidence type="ECO:0000256" key="1">
    <source>
        <dbReference type="SAM" id="Coils"/>
    </source>
</evidence>
<keyword evidence="1" id="KW-0175">Coiled coil</keyword>
<organism evidence="2 3">
    <name type="scientific">Reticulomyxa filosa</name>
    <dbReference type="NCBI Taxonomy" id="46433"/>
    <lineage>
        <taxon>Eukaryota</taxon>
        <taxon>Sar</taxon>
        <taxon>Rhizaria</taxon>
        <taxon>Retaria</taxon>
        <taxon>Foraminifera</taxon>
        <taxon>Monothalamids</taxon>
        <taxon>Reticulomyxidae</taxon>
        <taxon>Reticulomyxa</taxon>
    </lineage>
</organism>
<feature type="coiled-coil region" evidence="1">
    <location>
        <begin position="428"/>
        <end position="462"/>
    </location>
</feature>
<dbReference type="EMBL" id="ASPP01007856">
    <property type="protein sequence ID" value="ETO26459.1"/>
    <property type="molecule type" value="Genomic_DNA"/>
</dbReference>
<proteinExistence type="predicted"/>
<comment type="caution">
    <text evidence="2">The sequence shown here is derived from an EMBL/GenBank/DDBJ whole genome shotgun (WGS) entry which is preliminary data.</text>
</comment>
<keyword evidence="3" id="KW-1185">Reference proteome</keyword>
<gene>
    <name evidence="2" type="ORF">RFI_10679</name>
</gene>
<protein>
    <submittedName>
        <fullName evidence="2">Uncharacterized protein</fullName>
    </submittedName>
</protein>
<accession>X6NL80</accession>